<evidence type="ECO:0000256" key="1">
    <source>
        <dbReference type="ARBA" id="ARBA00004138"/>
    </source>
</evidence>
<dbReference type="GeneID" id="103052455"/>
<gene>
    <name evidence="12" type="primary">LOC103052455</name>
</gene>
<evidence type="ECO:0000313" key="12">
    <source>
        <dbReference type="RefSeq" id="XP_007432676.1"/>
    </source>
</evidence>
<evidence type="ECO:0000256" key="2">
    <source>
        <dbReference type="ARBA" id="ARBA00004496"/>
    </source>
</evidence>
<evidence type="ECO:0000256" key="9">
    <source>
        <dbReference type="ARBA" id="ARBA00075916"/>
    </source>
</evidence>
<dbReference type="GO" id="GO:0005737">
    <property type="term" value="C:cytoplasm"/>
    <property type="evidence" value="ECO:0007669"/>
    <property type="project" value="UniProtKB-SubCell"/>
</dbReference>
<keyword evidence="11" id="KW-1185">Reference proteome</keyword>
<dbReference type="InterPro" id="IPR035969">
    <property type="entry name" value="Rab-GAP_TBC_sf"/>
</dbReference>
<dbReference type="OMA" id="MPANDYG"/>
<keyword evidence="3" id="KW-0217">Developmental protein</keyword>
<dbReference type="GO" id="GO:0005929">
    <property type="term" value="C:cilium"/>
    <property type="evidence" value="ECO:0007669"/>
    <property type="project" value="UniProtKB-SubCell"/>
</dbReference>
<evidence type="ECO:0000313" key="11">
    <source>
        <dbReference type="Proteomes" id="UP000695026"/>
    </source>
</evidence>
<dbReference type="OrthoDB" id="1668230at2759"/>
<evidence type="ECO:0000256" key="6">
    <source>
        <dbReference type="ARBA" id="ARBA00023273"/>
    </source>
</evidence>
<evidence type="ECO:0000256" key="7">
    <source>
        <dbReference type="ARBA" id="ARBA00054310"/>
    </source>
</evidence>
<keyword evidence="5" id="KW-0969">Cilium</keyword>
<evidence type="ECO:0000256" key="3">
    <source>
        <dbReference type="ARBA" id="ARBA00022473"/>
    </source>
</evidence>
<dbReference type="Proteomes" id="UP000695026">
    <property type="component" value="Unplaced"/>
</dbReference>
<dbReference type="GO" id="GO:0060271">
    <property type="term" value="P:cilium assembly"/>
    <property type="evidence" value="ECO:0007669"/>
    <property type="project" value="UniProtKB-ARBA"/>
</dbReference>
<evidence type="ECO:0000256" key="5">
    <source>
        <dbReference type="ARBA" id="ARBA00023069"/>
    </source>
</evidence>
<dbReference type="SUPFAM" id="SSF47923">
    <property type="entry name" value="Ypt/Rab-GAP domain of gyp1p"/>
    <property type="match status" value="1"/>
</dbReference>
<sequence length="288" mass="33781">LAELIEKIVLRLFETPSEHYFSSREYEADENTEIKNLTAVQQLGIKMAVGYGKHLNLLKENAENDLYQVLIYCEKYLKQQEVLLRTSLRNQGGYACYDWFVSSVFLIMMGDREKTLTFFHQFSYLLVSAFLWVPRLHNSIHLPVDTAVSGIHPVYFCSAHYVEMLLKAELPLVSSAFHMSGFTSSQICQQWITQCFWNYMDWREICHYIAICIFLGPDYQIYMCISVFKHLQQEILQHTQAQDLQVFLKEEALHGFQVNDYVEYMESLAQTYRPVLLRDMRNIGMPST</sequence>
<dbReference type="RefSeq" id="XP_007432676.1">
    <property type="nucleotide sequence ID" value="XM_007432614.2"/>
</dbReference>
<dbReference type="Gene3D" id="1.10.472.80">
    <property type="entry name" value="Ypt/Rab-GAP domain of gyp1p, domain 3"/>
    <property type="match status" value="1"/>
</dbReference>
<keyword evidence="4" id="KW-0963">Cytoplasm</keyword>
<comment type="subcellular location">
    <subcellularLocation>
        <location evidence="1">Cell projection</location>
        <location evidence="1">Cilium</location>
    </subcellularLocation>
    <subcellularLocation>
        <location evidence="2">Cytoplasm</location>
    </subcellularLocation>
</comment>
<dbReference type="KEGG" id="pbi:103052455"/>
<evidence type="ECO:0000256" key="8">
    <source>
        <dbReference type="ARBA" id="ARBA00067690"/>
    </source>
</evidence>
<dbReference type="Pfam" id="PF23440">
    <property type="entry name" value="BROMI_C"/>
    <property type="match status" value="1"/>
</dbReference>
<organism evidence="11 12">
    <name type="scientific">Python bivittatus</name>
    <name type="common">Burmese python</name>
    <name type="synonym">Python molurus bivittatus</name>
    <dbReference type="NCBI Taxonomy" id="176946"/>
    <lineage>
        <taxon>Eukaryota</taxon>
        <taxon>Metazoa</taxon>
        <taxon>Chordata</taxon>
        <taxon>Craniata</taxon>
        <taxon>Vertebrata</taxon>
        <taxon>Euteleostomi</taxon>
        <taxon>Lepidosauria</taxon>
        <taxon>Squamata</taxon>
        <taxon>Bifurcata</taxon>
        <taxon>Unidentata</taxon>
        <taxon>Episquamata</taxon>
        <taxon>Toxicofera</taxon>
        <taxon>Serpentes</taxon>
        <taxon>Henophidia</taxon>
        <taxon>Pythonidae</taxon>
        <taxon>Python</taxon>
    </lineage>
</organism>
<evidence type="ECO:0000259" key="10">
    <source>
        <dbReference type="Pfam" id="PF23440"/>
    </source>
</evidence>
<keyword evidence="6" id="KW-0966">Cell projection</keyword>
<evidence type="ECO:0000256" key="4">
    <source>
        <dbReference type="ARBA" id="ARBA00022490"/>
    </source>
</evidence>
<proteinExistence type="predicted"/>
<feature type="domain" description="BROMI C-terminal Rab TBC-like" evidence="10">
    <location>
        <begin position="1"/>
        <end position="283"/>
    </location>
</feature>
<name>A0A9F2WE47_PYTBI</name>
<reference evidence="12" key="1">
    <citation type="submission" date="2025-08" db="UniProtKB">
        <authorList>
            <consortium name="RefSeq"/>
        </authorList>
    </citation>
    <scope>IDENTIFICATION</scope>
    <source>
        <tissue evidence="12">Liver</tissue>
    </source>
</reference>
<dbReference type="InterPro" id="IPR055392">
    <property type="entry name" value="BROMI_C"/>
</dbReference>
<dbReference type="FunFam" id="1.10.472.80:FF:000031">
    <property type="entry name" value="TBC1 domain family, member 32"/>
    <property type="match status" value="1"/>
</dbReference>
<protein>
    <recommendedName>
        <fullName evidence="8">Protein broad-minded</fullName>
    </recommendedName>
    <alternativeName>
        <fullName evidence="9">TBC1 domain family member 32</fullName>
    </alternativeName>
</protein>
<feature type="non-terminal residue" evidence="12">
    <location>
        <position position="1"/>
    </location>
</feature>
<dbReference type="AlphaFoldDB" id="A0A9F2WE47"/>
<accession>A0A9F2WE47</accession>
<comment type="function">
    <text evidence="7">Required for high-level Shh responses in the developing neural tube. Together with CDK20, controls the structure of the primary cilium by coordinating assembly of the ciliary membrane and axoneme, allowing GLI2 to be properly activated in response to Shh signaling.</text>
</comment>